<protein>
    <submittedName>
        <fullName evidence="2">Uncharacterized protein</fullName>
    </submittedName>
</protein>
<keyword evidence="1" id="KW-0812">Transmembrane</keyword>
<proteinExistence type="predicted"/>
<gene>
    <name evidence="2" type="ORF">SAMN05444354_11883</name>
</gene>
<keyword evidence="1" id="KW-0472">Membrane</keyword>
<evidence type="ECO:0000313" key="3">
    <source>
        <dbReference type="Proteomes" id="UP000182719"/>
    </source>
</evidence>
<keyword evidence="1" id="KW-1133">Transmembrane helix</keyword>
<dbReference type="AlphaFoldDB" id="A0A1H7Z8L1"/>
<sequence>MHRVPLFLPGVLSLPFFAGAVVFGVKAADFTIHSVSVPGVISGHDTLECTSTDSNDREYAYTCYQYRARYTLQGVSHDSPVEPDRPRGTDRLGETVELRVDPRTNTVYFAGVGPWVDCIFFSVFGLMLLATTVLFLRFFSD</sequence>
<dbReference type="EMBL" id="FOAP01000018">
    <property type="protein sequence ID" value="SEM53829.1"/>
    <property type="molecule type" value="Genomic_DNA"/>
</dbReference>
<feature type="transmembrane region" description="Helical" evidence="1">
    <location>
        <begin position="119"/>
        <end position="139"/>
    </location>
</feature>
<evidence type="ECO:0000313" key="2">
    <source>
        <dbReference type="EMBL" id="SEM53829.1"/>
    </source>
</evidence>
<name>A0A1H7Z8L1_STIAU</name>
<evidence type="ECO:0000256" key="1">
    <source>
        <dbReference type="SAM" id="Phobius"/>
    </source>
</evidence>
<accession>A0A1H7Z8L1</accession>
<keyword evidence="3" id="KW-1185">Reference proteome</keyword>
<dbReference type="Proteomes" id="UP000182719">
    <property type="component" value="Unassembled WGS sequence"/>
</dbReference>
<organism evidence="2 3">
    <name type="scientific">Stigmatella aurantiaca</name>
    <dbReference type="NCBI Taxonomy" id="41"/>
    <lineage>
        <taxon>Bacteria</taxon>
        <taxon>Pseudomonadati</taxon>
        <taxon>Myxococcota</taxon>
        <taxon>Myxococcia</taxon>
        <taxon>Myxococcales</taxon>
        <taxon>Cystobacterineae</taxon>
        <taxon>Archangiaceae</taxon>
        <taxon>Stigmatella</taxon>
    </lineage>
</organism>
<reference evidence="3" key="1">
    <citation type="submission" date="2016-10" db="EMBL/GenBank/DDBJ databases">
        <authorList>
            <person name="Varghese N."/>
            <person name="Submissions S."/>
        </authorList>
    </citation>
    <scope>NUCLEOTIDE SEQUENCE [LARGE SCALE GENOMIC DNA]</scope>
    <source>
        <strain evidence="3">DSM 17044</strain>
    </source>
</reference>